<dbReference type="AlphaFoldDB" id="A0AAP9ZB27"/>
<proteinExistence type="predicted"/>
<dbReference type="Pfam" id="PF13469">
    <property type="entry name" value="Sulfotransfer_3"/>
    <property type="match status" value="1"/>
</dbReference>
<evidence type="ECO:0000313" key="1">
    <source>
        <dbReference type="EMBL" id="QRL02091.1"/>
    </source>
</evidence>
<evidence type="ECO:0008006" key="3">
    <source>
        <dbReference type="Google" id="ProtNLM"/>
    </source>
</evidence>
<gene>
    <name evidence="1" type="ORF">JDS37_12280</name>
</gene>
<dbReference type="EMBL" id="CP066539">
    <property type="protein sequence ID" value="QRL02091.1"/>
    <property type="molecule type" value="Genomic_DNA"/>
</dbReference>
<evidence type="ECO:0000313" key="2">
    <source>
        <dbReference type="Proteomes" id="UP000663479"/>
    </source>
</evidence>
<accession>A0AAP9ZB27</accession>
<name>A0AAP9ZB27_9GAMM</name>
<organism evidence="1 2">
    <name type="scientific">Vreelandella venusta</name>
    <dbReference type="NCBI Taxonomy" id="44935"/>
    <lineage>
        <taxon>Bacteria</taxon>
        <taxon>Pseudomonadati</taxon>
        <taxon>Pseudomonadota</taxon>
        <taxon>Gammaproteobacteria</taxon>
        <taxon>Oceanospirillales</taxon>
        <taxon>Halomonadaceae</taxon>
        <taxon>Vreelandella</taxon>
    </lineage>
</organism>
<dbReference type="InterPro" id="IPR027417">
    <property type="entry name" value="P-loop_NTPase"/>
</dbReference>
<dbReference type="Proteomes" id="UP000663479">
    <property type="component" value="Chromosome"/>
</dbReference>
<sequence length="252" mass="29180">MNPLIVMGMGRSGTRYFADILSSHPKVLLHGEIPHSATSKYFSLLDTLDKEHSREKVRERKWKERKGGFILDSFSSMAMGGGESSAGYLYVGHKTPRSEKFFNSYENHFFSAGMRPIYFYCMRNPFDVWSSYKSMPWNTFKSVKEFLDAYVASYDQYERCLKVAKGRVHPLNLCEYKRSDNPEGFLKAKIFSHLILEVDDSFIRSLHSKENRNSSQNFLGKDSAGMSADEYAEVLNDERIISILNKYFPWMV</sequence>
<dbReference type="Gene3D" id="3.40.50.300">
    <property type="entry name" value="P-loop containing nucleotide triphosphate hydrolases"/>
    <property type="match status" value="1"/>
</dbReference>
<dbReference type="SUPFAM" id="SSF52540">
    <property type="entry name" value="P-loop containing nucleoside triphosphate hydrolases"/>
    <property type="match status" value="1"/>
</dbReference>
<reference evidence="1" key="1">
    <citation type="submission" date="2020-12" db="EMBL/GenBank/DDBJ databases">
        <title>Genome reconstruction of Halomonas venusta strain DSM 4743.</title>
        <authorList>
            <person name="Aguirre-Garrido J.F."/>
            <person name="Hernandez-Soto L.M."/>
            <person name="Martinez-Abarca F."/>
        </authorList>
    </citation>
    <scope>NUCLEOTIDE SEQUENCE</scope>
    <source>
        <strain evidence="1">4743</strain>
    </source>
</reference>
<dbReference type="RefSeq" id="WP_146945353.1">
    <property type="nucleotide sequence ID" value="NZ_BJUL01000031.1"/>
</dbReference>
<protein>
    <recommendedName>
        <fullName evidence="3">Sulfotransferase</fullName>
    </recommendedName>
</protein>